<reference evidence="1 2" key="1">
    <citation type="journal article" date="2021" name="Elife">
        <title>Chloroplast acquisition without the gene transfer in kleptoplastic sea slugs, Plakobranchus ocellatus.</title>
        <authorList>
            <person name="Maeda T."/>
            <person name="Takahashi S."/>
            <person name="Yoshida T."/>
            <person name="Shimamura S."/>
            <person name="Takaki Y."/>
            <person name="Nagai Y."/>
            <person name="Toyoda A."/>
            <person name="Suzuki Y."/>
            <person name="Arimoto A."/>
            <person name="Ishii H."/>
            <person name="Satoh N."/>
            <person name="Nishiyama T."/>
            <person name="Hasebe M."/>
            <person name="Maruyama T."/>
            <person name="Minagawa J."/>
            <person name="Obokata J."/>
            <person name="Shigenobu S."/>
        </authorList>
    </citation>
    <scope>NUCLEOTIDE SEQUENCE [LARGE SCALE GENOMIC DNA]</scope>
</reference>
<organism evidence="1 2">
    <name type="scientific">Plakobranchus ocellatus</name>
    <dbReference type="NCBI Taxonomy" id="259542"/>
    <lineage>
        <taxon>Eukaryota</taxon>
        <taxon>Metazoa</taxon>
        <taxon>Spiralia</taxon>
        <taxon>Lophotrochozoa</taxon>
        <taxon>Mollusca</taxon>
        <taxon>Gastropoda</taxon>
        <taxon>Heterobranchia</taxon>
        <taxon>Euthyneura</taxon>
        <taxon>Panpulmonata</taxon>
        <taxon>Sacoglossa</taxon>
        <taxon>Placobranchoidea</taxon>
        <taxon>Plakobranchidae</taxon>
        <taxon>Plakobranchus</taxon>
    </lineage>
</organism>
<name>A0AAV4BIC2_9GAST</name>
<sequence>MRPTYTSTDIVGVQMCILSGSQRGAFTREDSGVGGTVDSERPEICWGPFYRGFEPRHRRPRLNRVLESLRSPFCGRLYTNTKPLSGDSNFSHGSVCKTISRHIRWQ</sequence>
<proteinExistence type="predicted"/>
<gene>
    <name evidence="1" type="ORF">PoB_004505800</name>
</gene>
<evidence type="ECO:0000313" key="1">
    <source>
        <dbReference type="EMBL" id="GFO18553.1"/>
    </source>
</evidence>
<protein>
    <submittedName>
        <fullName evidence="1">Uncharacterized protein</fullName>
    </submittedName>
</protein>
<accession>A0AAV4BIC2</accession>
<dbReference type="AlphaFoldDB" id="A0AAV4BIC2"/>
<keyword evidence="2" id="KW-1185">Reference proteome</keyword>
<evidence type="ECO:0000313" key="2">
    <source>
        <dbReference type="Proteomes" id="UP000735302"/>
    </source>
</evidence>
<dbReference type="EMBL" id="BLXT01004960">
    <property type="protein sequence ID" value="GFO18553.1"/>
    <property type="molecule type" value="Genomic_DNA"/>
</dbReference>
<comment type="caution">
    <text evidence="1">The sequence shown here is derived from an EMBL/GenBank/DDBJ whole genome shotgun (WGS) entry which is preliminary data.</text>
</comment>
<dbReference type="Proteomes" id="UP000735302">
    <property type="component" value="Unassembled WGS sequence"/>
</dbReference>